<dbReference type="SFLD" id="SFLDS00005">
    <property type="entry name" value="Isoprenoid_Synthase_Type_I"/>
    <property type="match status" value="1"/>
</dbReference>
<dbReference type="EC" id="2.5.1.30" evidence="6"/>
<keyword evidence="3 6" id="KW-0808">Transferase</keyword>
<dbReference type="GO" id="GO:0046872">
    <property type="term" value="F:metal ion binding"/>
    <property type="evidence" value="ECO:0007669"/>
    <property type="project" value="UniProtKB-KW"/>
</dbReference>
<keyword evidence="4" id="KW-0479">Metal-binding</keyword>
<organism evidence="6">
    <name type="scientific">hydrothermal vent metagenome</name>
    <dbReference type="NCBI Taxonomy" id="652676"/>
    <lineage>
        <taxon>unclassified sequences</taxon>
        <taxon>metagenomes</taxon>
        <taxon>ecological metagenomes</taxon>
    </lineage>
</organism>
<dbReference type="GO" id="GO:0008299">
    <property type="term" value="P:isoprenoid biosynthetic process"/>
    <property type="evidence" value="ECO:0007669"/>
    <property type="project" value="InterPro"/>
</dbReference>
<comment type="similarity">
    <text evidence="2">Belongs to the FPP/GGPP synthase family.</text>
</comment>
<reference evidence="6" key="1">
    <citation type="submission" date="2018-06" db="EMBL/GenBank/DDBJ databases">
        <authorList>
            <person name="Zhirakovskaya E."/>
        </authorList>
    </citation>
    <scope>NUCLEOTIDE SEQUENCE</scope>
</reference>
<dbReference type="PANTHER" id="PTHR12001:SF69">
    <property type="entry name" value="ALL TRANS-POLYPRENYL-DIPHOSPHATE SYNTHASE PDSS1"/>
    <property type="match status" value="1"/>
</dbReference>
<proteinExistence type="inferred from homology"/>
<dbReference type="CDD" id="cd00685">
    <property type="entry name" value="Trans_IPPS_HT"/>
    <property type="match status" value="1"/>
</dbReference>
<evidence type="ECO:0000256" key="3">
    <source>
        <dbReference type="ARBA" id="ARBA00022679"/>
    </source>
</evidence>
<gene>
    <name evidence="6" type="ORF">MNBD_BACTEROID07-2017</name>
</gene>
<dbReference type="Gene3D" id="1.10.600.10">
    <property type="entry name" value="Farnesyl Diphosphate Synthase"/>
    <property type="match status" value="1"/>
</dbReference>
<keyword evidence="5" id="KW-0460">Magnesium</keyword>
<evidence type="ECO:0000256" key="2">
    <source>
        <dbReference type="ARBA" id="ARBA00006706"/>
    </source>
</evidence>
<sequence>MSNLSAIKKPIAEEIKAYHKVFRTIIRSKVPLLDIIMKYILKTKGKEIRPIIVMYTAKMMGEISETTYYAATLIELLHTATLVHDDVVDDSNKRRGLFSVNALWKNKIAVLAGDYLLAKGLLMAVETNNHHLLEFVSKATRDMSEGELLQIEKARKLDISEEVYFEIIRKKTASLLASCFATGALSTITDREAVEKLWRVGELTGIAFQIMDDLLDFRKTSVTGKPTGIDIKEKKITLPLIYLMNNSNNTEKKKIIRTIKRRNQDTKSVEHLINRVHEAGGIDYARKKMMEYKNNAIELLHEFPNNEARQALEEIIEFTISRKS</sequence>
<dbReference type="GO" id="GO:0000010">
    <property type="term" value="F:heptaprenyl diphosphate synthase activity"/>
    <property type="evidence" value="ECO:0007669"/>
    <property type="project" value="UniProtKB-EC"/>
</dbReference>
<evidence type="ECO:0000256" key="4">
    <source>
        <dbReference type="ARBA" id="ARBA00022723"/>
    </source>
</evidence>
<protein>
    <submittedName>
        <fullName evidence="6">Heptaprenyl diphosphate synthase (All-trans)</fullName>
        <ecNumber evidence="6">2.5.1.30</ecNumber>
    </submittedName>
</protein>
<name>A0A3B0UI82_9ZZZZ</name>
<evidence type="ECO:0000313" key="6">
    <source>
        <dbReference type="EMBL" id="VAW28790.1"/>
    </source>
</evidence>
<dbReference type="InterPro" id="IPR008949">
    <property type="entry name" value="Isoprenoid_synthase_dom_sf"/>
</dbReference>
<comment type="cofactor">
    <cofactor evidence="1">
        <name>Mg(2+)</name>
        <dbReference type="ChEBI" id="CHEBI:18420"/>
    </cofactor>
</comment>
<dbReference type="SUPFAM" id="SSF48576">
    <property type="entry name" value="Terpenoid synthases"/>
    <property type="match status" value="1"/>
</dbReference>
<dbReference type="InterPro" id="IPR033749">
    <property type="entry name" value="Polyprenyl_synt_CS"/>
</dbReference>
<evidence type="ECO:0000256" key="1">
    <source>
        <dbReference type="ARBA" id="ARBA00001946"/>
    </source>
</evidence>
<dbReference type="PROSITE" id="PS00723">
    <property type="entry name" value="POLYPRENYL_SYNTHASE_1"/>
    <property type="match status" value="1"/>
</dbReference>
<dbReference type="PANTHER" id="PTHR12001">
    <property type="entry name" value="GERANYLGERANYL PYROPHOSPHATE SYNTHASE"/>
    <property type="match status" value="1"/>
</dbReference>
<dbReference type="EMBL" id="UOET01000288">
    <property type="protein sequence ID" value="VAW28790.1"/>
    <property type="molecule type" value="Genomic_DNA"/>
</dbReference>
<dbReference type="InterPro" id="IPR000092">
    <property type="entry name" value="Polyprenyl_synt"/>
</dbReference>
<dbReference type="Pfam" id="PF00348">
    <property type="entry name" value="polyprenyl_synt"/>
    <property type="match status" value="1"/>
</dbReference>
<dbReference type="AlphaFoldDB" id="A0A3B0UI82"/>
<evidence type="ECO:0000256" key="5">
    <source>
        <dbReference type="ARBA" id="ARBA00022842"/>
    </source>
</evidence>
<accession>A0A3B0UI82</accession>